<dbReference type="Proteomes" id="UP000270190">
    <property type="component" value="Unassembled WGS sequence"/>
</dbReference>
<name>A0A2X0QLM3_BROTH</name>
<gene>
    <name evidence="2" type="ORF">BTBSAS_50012</name>
</gene>
<proteinExistence type="predicted"/>
<organism evidence="2 3">
    <name type="scientific">Brochothrix thermosphacta</name>
    <name type="common">Microbacterium thermosphactum</name>
    <dbReference type="NCBI Taxonomy" id="2756"/>
    <lineage>
        <taxon>Bacteria</taxon>
        <taxon>Bacillati</taxon>
        <taxon>Bacillota</taxon>
        <taxon>Bacilli</taxon>
        <taxon>Bacillales</taxon>
        <taxon>Listeriaceae</taxon>
        <taxon>Brochothrix</taxon>
    </lineage>
</organism>
<evidence type="ECO:0000313" key="3">
    <source>
        <dbReference type="Proteomes" id="UP000270190"/>
    </source>
</evidence>
<protein>
    <submittedName>
        <fullName evidence="2">Uncharacterized protein</fullName>
    </submittedName>
</protein>
<feature type="transmembrane region" description="Helical" evidence="1">
    <location>
        <begin position="6"/>
        <end position="26"/>
    </location>
</feature>
<evidence type="ECO:0000313" key="2">
    <source>
        <dbReference type="EMBL" id="SPP29364.1"/>
    </source>
</evidence>
<accession>A0A2X0QLM3</accession>
<reference evidence="3" key="1">
    <citation type="submission" date="2018-04" db="EMBL/GenBank/DDBJ databases">
        <authorList>
            <person name="Illikoud N."/>
        </authorList>
    </citation>
    <scope>NUCLEOTIDE SEQUENCE [LARGE SCALE GENOMIC DNA]</scope>
</reference>
<dbReference type="EMBL" id="OUNC01000045">
    <property type="protein sequence ID" value="SPP29364.1"/>
    <property type="molecule type" value="Genomic_DNA"/>
</dbReference>
<dbReference type="AlphaFoldDB" id="A0A2X0QLM3"/>
<evidence type="ECO:0000256" key="1">
    <source>
        <dbReference type="SAM" id="Phobius"/>
    </source>
</evidence>
<keyword evidence="1" id="KW-0472">Membrane</keyword>
<keyword evidence="1" id="KW-1133">Transmembrane helix</keyword>
<keyword evidence="1" id="KW-0812">Transmembrane</keyword>
<sequence length="43" mass="5249">MEVLQFIFFVSFFSIIPFHFGFNHLFRHNILDTQTFLRSFVHA</sequence>